<sequence length="65" mass="6773">MDVAGVALGTISLGLEVCKGLSQFVDGVKGQAHDLEVLGRHATTLQANLTATRNVITRLQQSPTA</sequence>
<evidence type="ECO:0008006" key="3">
    <source>
        <dbReference type="Google" id="ProtNLM"/>
    </source>
</evidence>
<proteinExistence type="predicted"/>
<gene>
    <name evidence="1" type="ORF">Micbo1qcDRAFT_169557</name>
</gene>
<accession>A0A136IJV3</accession>
<dbReference type="InParanoid" id="A0A136IJV3"/>
<organism evidence="1 2">
    <name type="scientific">Microdochium bolleyi</name>
    <dbReference type="NCBI Taxonomy" id="196109"/>
    <lineage>
        <taxon>Eukaryota</taxon>
        <taxon>Fungi</taxon>
        <taxon>Dikarya</taxon>
        <taxon>Ascomycota</taxon>
        <taxon>Pezizomycotina</taxon>
        <taxon>Sordariomycetes</taxon>
        <taxon>Xylariomycetidae</taxon>
        <taxon>Xylariales</taxon>
        <taxon>Microdochiaceae</taxon>
        <taxon>Microdochium</taxon>
    </lineage>
</organism>
<reference evidence="2" key="1">
    <citation type="submission" date="2016-02" db="EMBL/GenBank/DDBJ databases">
        <title>Draft genome sequence of Microdochium bolleyi, a fungal endophyte of beachgrass.</title>
        <authorList>
            <consortium name="DOE Joint Genome Institute"/>
            <person name="David A.S."/>
            <person name="May G."/>
            <person name="Haridas S."/>
            <person name="Lim J."/>
            <person name="Wang M."/>
            <person name="Labutti K."/>
            <person name="Lipzen A."/>
            <person name="Barry K."/>
            <person name="Grigoriev I.V."/>
        </authorList>
    </citation>
    <scope>NUCLEOTIDE SEQUENCE [LARGE SCALE GENOMIC DNA]</scope>
    <source>
        <strain evidence="2">J235TASD1</strain>
    </source>
</reference>
<protein>
    <recommendedName>
        <fullName evidence="3">Fungal N-terminal domain-containing protein</fullName>
    </recommendedName>
</protein>
<dbReference type="EMBL" id="KQ964289">
    <property type="protein sequence ID" value="KXJ85226.1"/>
    <property type="molecule type" value="Genomic_DNA"/>
</dbReference>
<feature type="non-terminal residue" evidence="1">
    <location>
        <position position="65"/>
    </location>
</feature>
<keyword evidence="2" id="KW-1185">Reference proteome</keyword>
<name>A0A136IJV3_9PEZI</name>
<dbReference type="Proteomes" id="UP000070501">
    <property type="component" value="Unassembled WGS sequence"/>
</dbReference>
<evidence type="ECO:0000313" key="1">
    <source>
        <dbReference type="EMBL" id="KXJ85226.1"/>
    </source>
</evidence>
<evidence type="ECO:0000313" key="2">
    <source>
        <dbReference type="Proteomes" id="UP000070501"/>
    </source>
</evidence>
<dbReference type="OrthoDB" id="1577640at2759"/>
<dbReference type="AlphaFoldDB" id="A0A136IJV3"/>